<keyword evidence="3" id="KW-0597">Phosphoprotein</keyword>
<keyword evidence="9" id="KW-1133">Transmembrane helix</keyword>
<comment type="caution">
    <text evidence="12">The sequence shown here is derived from an EMBL/GenBank/DDBJ whole genome shotgun (WGS) entry which is preliminary data.</text>
</comment>
<dbReference type="InterPro" id="IPR050482">
    <property type="entry name" value="Sensor_HK_TwoCompSys"/>
</dbReference>
<evidence type="ECO:0000256" key="4">
    <source>
        <dbReference type="ARBA" id="ARBA00022679"/>
    </source>
</evidence>
<dbReference type="EMBL" id="BAABAL010000017">
    <property type="protein sequence ID" value="GAA4016154.1"/>
    <property type="molecule type" value="Genomic_DNA"/>
</dbReference>
<keyword evidence="9" id="KW-0472">Membrane</keyword>
<dbReference type="SUPFAM" id="SSF55874">
    <property type="entry name" value="ATPase domain of HSP90 chaperone/DNA topoisomerase II/histidine kinase"/>
    <property type="match status" value="1"/>
</dbReference>
<keyword evidence="5" id="KW-0547">Nucleotide-binding</keyword>
<reference evidence="13" key="1">
    <citation type="journal article" date="2019" name="Int. J. Syst. Evol. Microbiol.">
        <title>The Global Catalogue of Microorganisms (GCM) 10K type strain sequencing project: providing services to taxonomists for standard genome sequencing and annotation.</title>
        <authorList>
            <consortium name="The Broad Institute Genomics Platform"/>
            <consortium name="The Broad Institute Genome Sequencing Center for Infectious Disease"/>
            <person name="Wu L."/>
            <person name="Ma J."/>
        </authorList>
    </citation>
    <scope>NUCLEOTIDE SEQUENCE [LARGE SCALE GENOMIC DNA]</scope>
    <source>
        <strain evidence="13">JCM 17342</strain>
    </source>
</reference>
<feature type="transmembrane region" description="Helical" evidence="9">
    <location>
        <begin position="99"/>
        <end position="119"/>
    </location>
</feature>
<keyword evidence="13" id="KW-1185">Reference proteome</keyword>
<dbReference type="InterPro" id="IPR003594">
    <property type="entry name" value="HATPase_dom"/>
</dbReference>
<dbReference type="RefSeq" id="WP_344877699.1">
    <property type="nucleotide sequence ID" value="NZ_BAABAL010000017.1"/>
</dbReference>
<dbReference type="InterPro" id="IPR036890">
    <property type="entry name" value="HATPase_C_sf"/>
</dbReference>
<keyword evidence="4" id="KW-0808">Transferase</keyword>
<dbReference type="GO" id="GO:0016301">
    <property type="term" value="F:kinase activity"/>
    <property type="evidence" value="ECO:0007669"/>
    <property type="project" value="UniProtKB-KW"/>
</dbReference>
<keyword evidence="8" id="KW-0902">Two-component regulatory system</keyword>
<evidence type="ECO:0000256" key="1">
    <source>
        <dbReference type="ARBA" id="ARBA00000085"/>
    </source>
</evidence>
<evidence type="ECO:0000256" key="3">
    <source>
        <dbReference type="ARBA" id="ARBA00022553"/>
    </source>
</evidence>
<keyword evidence="7" id="KW-0067">ATP-binding</keyword>
<evidence type="ECO:0000256" key="5">
    <source>
        <dbReference type="ARBA" id="ARBA00022741"/>
    </source>
</evidence>
<protein>
    <recommendedName>
        <fullName evidence="2">histidine kinase</fullName>
        <ecNumber evidence="2">2.7.13.3</ecNumber>
    </recommendedName>
</protein>
<evidence type="ECO:0000259" key="11">
    <source>
        <dbReference type="Pfam" id="PF07730"/>
    </source>
</evidence>
<evidence type="ECO:0000259" key="10">
    <source>
        <dbReference type="Pfam" id="PF02518"/>
    </source>
</evidence>
<evidence type="ECO:0000256" key="6">
    <source>
        <dbReference type="ARBA" id="ARBA00022777"/>
    </source>
</evidence>
<evidence type="ECO:0000256" key="9">
    <source>
        <dbReference type="SAM" id="Phobius"/>
    </source>
</evidence>
<feature type="transmembrane region" description="Helical" evidence="9">
    <location>
        <begin position="12"/>
        <end position="32"/>
    </location>
</feature>
<proteinExistence type="predicted"/>
<feature type="transmembrane region" description="Helical" evidence="9">
    <location>
        <begin position="131"/>
        <end position="149"/>
    </location>
</feature>
<dbReference type="Pfam" id="PF07730">
    <property type="entry name" value="HisKA_3"/>
    <property type="match status" value="1"/>
</dbReference>
<evidence type="ECO:0000313" key="12">
    <source>
        <dbReference type="EMBL" id="GAA4016154.1"/>
    </source>
</evidence>
<evidence type="ECO:0000256" key="8">
    <source>
        <dbReference type="ARBA" id="ARBA00023012"/>
    </source>
</evidence>
<sequence length="379" mass="39712">MAGTRVADRLAPSWLVVQVLGTVVLTATVVTAVPAPTWLLLVYLASLACWVLWLLSASRLPRTSLGLLVLASLLPALVVGASPDGTAMIMLAVVLGRMAMLPSVTVTVIGATTALDALAATASCVLLDRPLSLVLGAVALCVFVTLLGLHPRHHQMQAAHSRQLLEQTRLAQREQARAAALDERTRIARELHDVLAHSLGALGVQLEVAEVLLIDKGDVDGAVERVRRSRRLAAEGLAEARRAVAALRADVVPLAEAVTSLAESHHSDHGVDVEVTSEGEPRPLPSAATVCLLGTVREALTNAAKHAPGAPVTITLRYNAADVQVEVRNAPPERVPNTGEEAEGYGLTGMRERVALVGGSLTTAPTEDGGWSVIVEVPG</sequence>
<dbReference type="Proteomes" id="UP001501747">
    <property type="component" value="Unassembled WGS sequence"/>
</dbReference>
<dbReference type="PANTHER" id="PTHR24421:SF10">
    <property type="entry name" value="NITRATE_NITRITE SENSOR PROTEIN NARQ"/>
    <property type="match status" value="1"/>
</dbReference>
<dbReference type="Pfam" id="PF02518">
    <property type="entry name" value="HATPase_c"/>
    <property type="match status" value="1"/>
</dbReference>
<dbReference type="PANTHER" id="PTHR24421">
    <property type="entry name" value="NITRATE/NITRITE SENSOR PROTEIN NARX-RELATED"/>
    <property type="match status" value="1"/>
</dbReference>
<accession>A0ABP7STL0</accession>
<organism evidence="12 13">
    <name type="scientific">Allokutzneria multivorans</name>
    <dbReference type="NCBI Taxonomy" id="1142134"/>
    <lineage>
        <taxon>Bacteria</taxon>
        <taxon>Bacillati</taxon>
        <taxon>Actinomycetota</taxon>
        <taxon>Actinomycetes</taxon>
        <taxon>Pseudonocardiales</taxon>
        <taxon>Pseudonocardiaceae</taxon>
        <taxon>Allokutzneria</taxon>
    </lineage>
</organism>
<comment type="catalytic activity">
    <reaction evidence="1">
        <text>ATP + protein L-histidine = ADP + protein N-phospho-L-histidine.</text>
        <dbReference type="EC" id="2.7.13.3"/>
    </reaction>
</comment>
<feature type="domain" description="Signal transduction histidine kinase subgroup 3 dimerisation and phosphoacceptor" evidence="11">
    <location>
        <begin position="183"/>
        <end position="250"/>
    </location>
</feature>
<name>A0ABP7STL0_9PSEU</name>
<feature type="transmembrane region" description="Helical" evidence="9">
    <location>
        <begin position="67"/>
        <end position="93"/>
    </location>
</feature>
<dbReference type="InterPro" id="IPR011712">
    <property type="entry name" value="Sig_transdc_His_kin_sub3_dim/P"/>
</dbReference>
<dbReference type="Gene3D" id="3.30.565.10">
    <property type="entry name" value="Histidine kinase-like ATPase, C-terminal domain"/>
    <property type="match status" value="1"/>
</dbReference>
<evidence type="ECO:0000313" key="13">
    <source>
        <dbReference type="Proteomes" id="UP001501747"/>
    </source>
</evidence>
<gene>
    <name evidence="12" type="ORF">GCM10022247_43940</name>
</gene>
<evidence type="ECO:0000256" key="2">
    <source>
        <dbReference type="ARBA" id="ARBA00012438"/>
    </source>
</evidence>
<dbReference type="EC" id="2.7.13.3" evidence="2"/>
<keyword evidence="6 12" id="KW-0418">Kinase</keyword>
<keyword evidence="9" id="KW-0812">Transmembrane</keyword>
<dbReference type="Gene3D" id="1.20.5.1930">
    <property type="match status" value="1"/>
</dbReference>
<feature type="domain" description="Histidine kinase/HSP90-like ATPase" evidence="10">
    <location>
        <begin position="295"/>
        <end position="378"/>
    </location>
</feature>
<feature type="transmembrane region" description="Helical" evidence="9">
    <location>
        <begin position="38"/>
        <end position="55"/>
    </location>
</feature>
<evidence type="ECO:0000256" key="7">
    <source>
        <dbReference type="ARBA" id="ARBA00022840"/>
    </source>
</evidence>
<dbReference type="CDD" id="cd16917">
    <property type="entry name" value="HATPase_UhpB-NarQ-NarX-like"/>
    <property type="match status" value="1"/>
</dbReference>